<dbReference type="Proteomes" id="UP001302126">
    <property type="component" value="Unassembled WGS sequence"/>
</dbReference>
<reference evidence="2" key="1">
    <citation type="journal article" date="2023" name="Mol. Phylogenet. Evol.">
        <title>Genome-scale phylogeny and comparative genomics of the fungal order Sordariales.</title>
        <authorList>
            <person name="Hensen N."/>
            <person name="Bonometti L."/>
            <person name="Westerberg I."/>
            <person name="Brannstrom I.O."/>
            <person name="Guillou S."/>
            <person name="Cros-Aarteil S."/>
            <person name="Calhoun S."/>
            <person name="Haridas S."/>
            <person name="Kuo A."/>
            <person name="Mondo S."/>
            <person name="Pangilinan J."/>
            <person name="Riley R."/>
            <person name="LaButti K."/>
            <person name="Andreopoulos B."/>
            <person name="Lipzen A."/>
            <person name="Chen C."/>
            <person name="Yan M."/>
            <person name="Daum C."/>
            <person name="Ng V."/>
            <person name="Clum A."/>
            <person name="Steindorff A."/>
            <person name="Ohm R.A."/>
            <person name="Martin F."/>
            <person name="Silar P."/>
            <person name="Natvig D.O."/>
            <person name="Lalanne C."/>
            <person name="Gautier V."/>
            <person name="Ament-Velasquez S.L."/>
            <person name="Kruys A."/>
            <person name="Hutchinson M.I."/>
            <person name="Powell A.J."/>
            <person name="Barry K."/>
            <person name="Miller A.N."/>
            <person name="Grigoriev I.V."/>
            <person name="Debuchy R."/>
            <person name="Gladieux P."/>
            <person name="Hiltunen Thoren M."/>
            <person name="Johannesson H."/>
        </authorList>
    </citation>
    <scope>NUCLEOTIDE SEQUENCE</scope>
    <source>
        <strain evidence="2">PSN309</strain>
    </source>
</reference>
<evidence type="ECO:0000313" key="3">
    <source>
        <dbReference type="Proteomes" id="UP001302126"/>
    </source>
</evidence>
<sequence length="125" mass="14777">MRQRRHQIAEIIEPHHRDLHLDKMRPPFSYTVEKYGPTITIWKPDHSWIVGILLVESTLGHVAVILLAIHALQAGRQCHARHWRGDYYRLRVNMAVLWWTIFYLLSAKLSSSCVYLNDWVSYRAS</sequence>
<evidence type="ECO:0000313" key="2">
    <source>
        <dbReference type="EMBL" id="KAK4182106.1"/>
    </source>
</evidence>
<evidence type="ECO:0000256" key="1">
    <source>
        <dbReference type="SAM" id="Phobius"/>
    </source>
</evidence>
<dbReference type="AlphaFoldDB" id="A0AAN7AB41"/>
<organism evidence="2 3">
    <name type="scientific">Podospora australis</name>
    <dbReference type="NCBI Taxonomy" id="1536484"/>
    <lineage>
        <taxon>Eukaryota</taxon>
        <taxon>Fungi</taxon>
        <taxon>Dikarya</taxon>
        <taxon>Ascomycota</taxon>
        <taxon>Pezizomycotina</taxon>
        <taxon>Sordariomycetes</taxon>
        <taxon>Sordariomycetidae</taxon>
        <taxon>Sordariales</taxon>
        <taxon>Podosporaceae</taxon>
        <taxon>Podospora</taxon>
    </lineage>
</organism>
<keyword evidence="1" id="KW-0812">Transmembrane</keyword>
<accession>A0AAN7AB41</accession>
<dbReference type="EMBL" id="MU864757">
    <property type="protein sequence ID" value="KAK4182106.1"/>
    <property type="molecule type" value="Genomic_DNA"/>
</dbReference>
<reference evidence="2" key="2">
    <citation type="submission" date="2023-05" db="EMBL/GenBank/DDBJ databases">
        <authorList>
            <consortium name="Lawrence Berkeley National Laboratory"/>
            <person name="Steindorff A."/>
            <person name="Hensen N."/>
            <person name="Bonometti L."/>
            <person name="Westerberg I."/>
            <person name="Brannstrom I.O."/>
            <person name="Guillou S."/>
            <person name="Cros-Aarteil S."/>
            <person name="Calhoun S."/>
            <person name="Haridas S."/>
            <person name="Kuo A."/>
            <person name="Mondo S."/>
            <person name="Pangilinan J."/>
            <person name="Riley R."/>
            <person name="Labutti K."/>
            <person name="Andreopoulos B."/>
            <person name="Lipzen A."/>
            <person name="Chen C."/>
            <person name="Yanf M."/>
            <person name="Daum C."/>
            <person name="Ng V."/>
            <person name="Clum A."/>
            <person name="Ohm R."/>
            <person name="Martin F."/>
            <person name="Silar P."/>
            <person name="Natvig D."/>
            <person name="Lalanne C."/>
            <person name="Gautier V."/>
            <person name="Ament-Velasquez S.L."/>
            <person name="Kruys A."/>
            <person name="Hutchinson M.I."/>
            <person name="Powell A.J."/>
            <person name="Barry K."/>
            <person name="Miller A.N."/>
            <person name="Grigoriev I.V."/>
            <person name="Debuchy R."/>
            <person name="Gladieux P."/>
            <person name="Thoren M.H."/>
            <person name="Johannesson H."/>
        </authorList>
    </citation>
    <scope>NUCLEOTIDE SEQUENCE</scope>
    <source>
        <strain evidence="2">PSN309</strain>
    </source>
</reference>
<keyword evidence="3" id="KW-1185">Reference proteome</keyword>
<keyword evidence="1" id="KW-1133">Transmembrane helix</keyword>
<feature type="transmembrane region" description="Helical" evidence="1">
    <location>
        <begin position="90"/>
        <end position="109"/>
    </location>
</feature>
<comment type="caution">
    <text evidence="2">The sequence shown here is derived from an EMBL/GenBank/DDBJ whole genome shotgun (WGS) entry which is preliminary data.</text>
</comment>
<proteinExistence type="predicted"/>
<feature type="transmembrane region" description="Helical" evidence="1">
    <location>
        <begin position="48"/>
        <end position="69"/>
    </location>
</feature>
<protein>
    <submittedName>
        <fullName evidence="2">Uncharacterized protein</fullName>
    </submittedName>
</protein>
<name>A0AAN7AB41_9PEZI</name>
<keyword evidence="1" id="KW-0472">Membrane</keyword>
<gene>
    <name evidence="2" type="ORF">QBC35DRAFT_510607</name>
</gene>